<sequence>MNAQAPHRQRKSWIIWSLVTMGLALFVGANAHLAYVAFASQPDCVSHSKGSGEAHDYRAAKSAC</sequence>
<comment type="caution">
    <text evidence="2">The sequence shown here is derived from an EMBL/GenBank/DDBJ whole genome shotgun (WGS) entry which is preliminary data.</text>
</comment>
<name>A0ABS0SH39_9HYPH</name>
<reference evidence="2 3" key="1">
    <citation type="submission" date="2020-10" db="EMBL/GenBank/DDBJ databases">
        <title>Aquamicrobium zhengzhouensis sp. nov., a exopolysaccharide producing bacterium isolated from farmland soil.</title>
        <authorList>
            <person name="Wang X."/>
        </authorList>
    </citation>
    <scope>NUCLEOTIDE SEQUENCE [LARGE SCALE GENOMIC DNA]</scope>
    <source>
        <strain evidence="3">cd-1</strain>
    </source>
</reference>
<organism evidence="2 3">
    <name type="scientific">Aquamicrobium zhengzhouense</name>
    <dbReference type="NCBI Taxonomy" id="2781738"/>
    <lineage>
        <taxon>Bacteria</taxon>
        <taxon>Pseudomonadati</taxon>
        <taxon>Pseudomonadota</taxon>
        <taxon>Alphaproteobacteria</taxon>
        <taxon>Hyphomicrobiales</taxon>
        <taxon>Phyllobacteriaceae</taxon>
        <taxon>Aquamicrobium</taxon>
    </lineage>
</organism>
<evidence type="ECO:0000256" key="1">
    <source>
        <dbReference type="SAM" id="Phobius"/>
    </source>
</evidence>
<proteinExistence type="predicted"/>
<keyword evidence="1" id="KW-0472">Membrane</keyword>
<dbReference type="EMBL" id="JADGMQ010000019">
    <property type="protein sequence ID" value="MBI1622596.1"/>
    <property type="molecule type" value="Genomic_DNA"/>
</dbReference>
<evidence type="ECO:0000313" key="3">
    <source>
        <dbReference type="Proteomes" id="UP000601789"/>
    </source>
</evidence>
<keyword evidence="3" id="KW-1185">Reference proteome</keyword>
<protein>
    <recommendedName>
        <fullName evidence="4">Transmembrane protein</fullName>
    </recommendedName>
</protein>
<keyword evidence="1" id="KW-1133">Transmembrane helix</keyword>
<dbReference type="Proteomes" id="UP000601789">
    <property type="component" value="Unassembled WGS sequence"/>
</dbReference>
<evidence type="ECO:0008006" key="4">
    <source>
        <dbReference type="Google" id="ProtNLM"/>
    </source>
</evidence>
<gene>
    <name evidence="2" type="ORF">IOD40_18225</name>
</gene>
<keyword evidence="1" id="KW-0812">Transmembrane</keyword>
<accession>A0ABS0SH39</accession>
<evidence type="ECO:0000313" key="2">
    <source>
        <dbReference type="EMBL" id="MBI1622596.1"/>
    </source>
</evidence>
<feature type="transmembrane region" description="Helical" evidence="1">
    <location>
        <begin position="12"/>
        <end position="38"/>
    </location>
</feature>
<dbReference type="RefSeq" id="WP_198478133.1">
    <property type="nucleotide sequence ID" value="NZ_JADGMQ010000019.1"/>
</dbReference>